<evidence type="ECO:0000256" key="7">
    <source>
        <dbReference type="ARBA" id="ARBA00022833"/>
    </source>
</evidence>
<dbReference type="EMBL" id="FOMB01000002">
    <property type="protein sequence ID" value="SFC15156.1"/>
    <property type="molecule type" value="Genomic_DNA"/>
</dbReference>
<dbReference type="GO" id="GO:0050897">
    <property type="term" value="F:cobalt ion binding"/>
    <property type="evidence" value="ECO:0007669"/>
    <property type="project" value="TreeGrafter"/>
</dbReference>
<evidence type="ECO:0000313" key="12">
    <source>
        <dbReference type="EMBL" id="SFC15156.1"/>
    </source>
</evidence>
<keyword evidence="8 11" id="KW-1133">Transmembrane helix</keyword>
<evidence type="ECO:0000256" key="3">
    <source>
        <dbReference type="ARBA" id="ARBA00022448"/>
    </source>
</evidence>
<dbReference type="RefSeq" id="WP_052952844.1">
    <property type="nucleotide sequence ID" value="NZ_FOMB01000002.1"/>
</dbReference>
<reference evidence="12 13" key="1">
    <citation type="submission" date="2016-10" db="EMBL/GenBank/DDBJ databases">
        <authorList>
            <person name="de Groot N.N."/>
        </authorList>
    </citation>
    <scope>NUCLEOTIDE SEQUENCE [LARGE SCALE GENOMIC DNA]</scope>
    <source>
        <strain evidence="12 13">CGMCC 1.10210</strain>
    </source>
</reference>
<keyword evidence="7" id="KW-0862">Zinc</keyword>
<dbReference type="AlphaFoldDB" id="A0A1I1GUL7"/>
<dbReference type="Gene3D" id="3.30.460.20">
    <property type="entry name" value="CorA soluble domain-like"/>
    <property type="match status" value="1"/>
</dbReference>
<evidence type="ECO:0000256" key="1">
    <source>
        <dbReference type="ARBA" id="ARBA00004651"/>
    </source>
</evidence>
<dbReference type="Gene3D" id="1.20.58.340">
    <property type="entry name" value="Magnesium transport protein CorA, transmembrane region"/>
    <property type="match status" value="2"/>
</dbReference>
<protein>
    <submittedName>
        <fullName evidence="12">Zinc transporter</fullName>
    </submittedName>
</protein>
<evidence type="ECO:0000256" key="4">
    <source>
        <dbReference type="ARBA" id="ARBA00022475"/>
    </source>
</evidence>
<organism evidence="12 13">
    <name type="scientific">Devosia psychrophila</name>
    <dbReference type="NCBI Taxonomy" id="728005"/>
    <lineage>
        <taxon>Bacteria</taxon>
        <taxon>Pseudomonadati</taxon>
        <taxon>Pseudomonadota</taxon>
        <taxon>Alphaproteobacteria</taxon>
        <taxon>Hyphomicrobiales</taxon>
        <taxon>Devosiaceae</taxon>
        <taxon>Devosia</taxon>
    </lineage>
</organism>
<dbReference type="PANTHER" id="PTHR46494">
    <property type="entry name" value="CORA FAMILY METAL ION TRANSPORTER (EUROFUNG)"/>
    <property type="match status" value="1"/>
</dbReference>
<evidence type="ECO:0000256" key="6">
    <source>
        <dbReference type="ARBA" id="ARBA00022692"/>
    </source>
</evidence>
<comment type="similarity">
    <text evidence="2">Belongs to the CorA metal ion transporter (MIT) (TC 1.A.35) family.</text>
</comment>
<dbReference type="Proteomes" id="UP000182258">
    <property type="component" value="Unassembled WGS sequence"/>
</dbReference>
<evidence type="ECO:0000256" key="11">
    <source>
        <dbReference type="SAM" id="Phobius"/>
    </source>
</evidence>
<dbReference type="GO" id="GO:0005886">
    <property type="term" value="C:plasma membrane"/>
    <property type="evidence" value="ECO:0007669"/>
    <property type="project" value="UniProtKB-SubCell"/>
</dbReference>
<evidence type="ECO:0000313" key="13">
    <source>
        <dbReference type="Proteomes" id="UP000182258"/>
    </source>
</evidence>
<evidence type="ECO:0000256" key="2">
    <source>
        <dbReference type="ARBA" id="ARBA00009765"/>
    </source>
</evidence>
<dbReference type="InterPro" id="IPR045863">
    <property type="entry name" value="CorA_TM1_TM2"/>
</dbReference>
<name>A0A1I1GUL7_9HYPH</name>
<keyword evidence="10 11" id="KW-0472">Membrane</keyword>
<evidence type="ECO:0000256" key="8">
    <source>
        <dbReference type="ARBA" id="ARBA00022989"/>
    </source>
</evidence>
<dbReference type="InterPro" id="IPR045861">
    <property type="entry name" value="CorA_cytoplasmic_dom"/>
</dbReference>
<keyword evidence="6 11" id="KW-0812">Transmembrane</keyword>
<dbReference type="Pfam" id="PF01544">
    <property type="entry name" value="CorA"/>
    <property type="match status" value="1"/>
</dbReference>
<dbReference type="InterPro" id="IPR002523">
    <property type="entry name" value="MgTranspt_CorA/ZnTranspt_ZntB"/>
</dbReference>
<feature type="transmembrane region" description="Helical" evidence="11">
    <location>
        <begin position="277"/>
        <end position="298"/>
    </location>
</feature>
<keyword evidence="4" id="KW-1003">Cell membrane</keyword>
<evidence type="ECO:0000256" key="5">
    <source>
        <dbReference type="ARBA" id="ARBA00022519"/>
    </source>
</evidence>
<dbReference type="SUPFAM" id="SSF143865">
    <property type="entry name" value="CorA soluble domain-like"/>
    <property type="match status" value="1"/>
</dbReference>
<dbReference type="GO" id="GO:0015095">
    <property type="term" value="F:magnesium ion transmembrane transporter activity"/>
    <property type="evidence" value="ECO:0007669"/>
    <property type="project" value="TreeGrafter"/>
</dbReference>
<sequence>MDDIIPREPPARHVANGMVGVGAVLVFDGKGGVVRHEPTAEEPKVPARGFKLVCGNSKAPEFKVWLKQELGEFNADLLTVPSTRSRCTVIEDRAMVMMRVARPGAEPHDIGRQLLTLWIEKGRVIIASELNILDFLGLTKWESSHHAPVSPADLVARLGLRAADRLEPLVEMLGDRLDSIEEALIVQNNTKMNSRLAELRRTMISFRRIVWPQRDVLNTLEIEDLSHFTARDRLRLREASARSARIGDELQALSERAVLVHEQIIDARAEQMNRTMLILAAVTVVFMPLTLLTGALGMNVAGIPFSDNPHAFWTVCLALFLLSLGIVWWMRGQRWL</sequence>
<dbReference type="OrthoDB" id="9803484at2"/>
<feature type="transmembrane region" description="Helical" evidence="11">
    <location>
        <begin position="310"/>
        <end position="330"/>
    </location>
</feature>
<gene>
    <name evidence="12" type="ORF">SAMN04488059_102305</name>
</gene>
<keyword evidence="9" id="KW-0406">Ion transport</keyword>
<evidence type="ECO:0000256" key="10">
    <source>
        <dbReference type="ARBA" id="ARBA00023136"/>
    </source>
</evidence>
<dbReference type="GO" id="GO:0000287">
    <property type="term" value="F:magnesium ion binding"/>
    <property type="evidence" value="ECO:0007669"/>
    <property type="project" value="TreeGrafter"/>
</dbReference>
<dbReference type="GO" id="GO:0015087">
    <property type="term" value="F:cobalt ion transmembrane transporter activity"/>
    <property type="evidence" value="ECO:0007669"/>
    <property type="project" value="TreeGrafter"/>
</dbReference>
<proteinExistence type="inferred from homology"/>
<dbReference type="SUPFAM" id="SSF144083">
    <property type="entry name" value="Magnesium transport protein CorA, transmembrane region"/>
    <property type="match status" value="1"/>
</dbReference>
<accession>A0A1I1GUL7</accession>
<dbReference type="PANTHER" id="PTHR46494:SF3">
    <property type="entry name" value="ZINC TRANSPORT PROTEIN ZNTB"/>
    <property type="match status" value="1"/>
</dbReference>
<keyword evidence="5" id="KW-0997">Cell inner membrane</keyword>
<evidence type="ECO:0000256" key="9">
    <source>
        <dbReference type="ARBA" id="ARBA00023065"/>
    </source>
</evidence>
<comment type="subcellular location">
    <subcellularLocation>
        <location evidence="1">Cell membrane</location>
        <topology evidence="1">Multi-pass membrane protein</topology>
    </subcellularLocation>
</comment>
<keyword evidence="3" id="KW-0813">Transport</keyword>